<dbReference type="NCBIfam" id="NF005547">
    <property type="entry name" value="PRK07208.1-3"/>
    <property type="match status" value="1"/>
</dbReference>
<dbReference type="KEGG" id="tsin:OXH18_03860"/>
<name>A0A9E8ZDV8_9CYAN</name>
<sequence>MQRLGGAVKDHYPVVVLGAGPAGLTAAYELFKQGMQSIVLEKADKVGGISRTEVYKGYRFDIGGHRFFTKVDAVQKFWKEILGDEFIKVPRLSRIYYQGKFYDYPLSLFNTLRNLGIAQSFLILVSYLEAKLKARLGLRREPESFEEWVIDCFGERLYRTFFKTYTEKVWGIPCSKIRADWAAQRIQGMSLKRAVINAVFGSQNAKSLIKEFDYPILGPGMMWERCQEILDSNGSPVHLHTEVVRVERDGKRITRVIAKQGDRMLELTGDQFISSLPVTALLRKMHPAPPAPVLEAAKGLKYRDFLIVSLIIDQDNLFPDNWIYIHSPEFKVGRIQNFKNWSPAMVPDEGKTCLGMEYFCSEGDATWEMTEPELIKLASREAVDLGLVDKLSLIQDGTVIRQHKAYPVYDGEYRKHLKVIQEYLETFENLQTVGRNGMHRYNNQDHSMLTAMLAVKNILGEDHNLWDVNTERSYHEEFTRDEMKPQESPTQAAQLEPAAS</sequence>
<evidence type="ECO:0000256" key="1">
    <source>
        <dbReference type="SAM" id="MobiDB-lite"/>
    </source>
</evidence>
<dbReference type="NCBIfam" id="NF005548">
    <property type="entry name" value="PRK07208.1-4"/>
    <property type="match status" value="1"/>
</dbReference>
<organism evidence="3 4">
    <name type="scientific">Thermocoleostomius sinensis A174</name>
    <dbReference type="NCBI Taxonomy" id="2016057"/>
    <lineage>
        <taxon>Bacteria</taxon>
        <taxon>Bacillati</taxon>
        <taxon>Cyanobacteriota</taxon>
        <taxon>Cyanophyceae</taxon>
        <taxon>Oculatellales</taxon>
        <taxon>Oculatellaceae</taxon>
        <taxon>Thermocoleostomius</taxon>
    </lineage>
</organism>
<dbReference type="Gene3D" id="3.50.50.60">
    <property type="entry name" value="FAD/NAD(P)-binding domain"/>
    <property type="match status" value="1"/>
</dbReference>
<evidence type="ECO:0000259" key="2">
    <source>
        <dbReference type="Pfam" id="PF01593"/>
    </source>
</evidence>
<evidence type="ECO:0000313" key="4">
    <source>
        <dbReference type="Proteomes" id="UP001163152"/>
    </source>
</evidence>
<accession>A0A9E8ZDV8</accession>
<feature type="domain" description="Amine oxidase" evidence="2">
    <location>
        <begin position="22"/>
        <end position="378"/>
    </location>
</feature>
<dbReference type="GO" id="GO:0016491">
    <property type="term" value="F:oxidoreductase activity"/>
    <property type="evidence" value="ECO:0007669"/>
    <property type="project" value="InterPro"/>
</dbReference>
<reference evidence="3" key="1">
    <citation type="submission" date="2022-12" db="EMBL/GenBank/DDBJ databases">
        <title>Polyphasic identification of a Novel Hot-Spring Cyanobacterium Ocullathermofonsia sinensis gen nov. sp. nov. and Genomic Insights on its Adaptations to the Thermal Habitat.</title>
        <authorList>
            <person name="Daroch M."/>
            <person name="Tang J."/>
            <person name="Jiang Y."/>
        </authorList>
    </citation>
    <scope>NUCLEOTIDE SEQUENCE</scope>
    <source>
        <strain evidence="3">PKUAC-SCTA174</strain>
    </source>
</reference>
<dbReference type="RefSeq" id="WP_268611101.1">
    <property type="nucleotide sequence ID" value="NZ_CP113797.1"/>
</dbReference>
<dbReference type="EMBL" id="CP113797">
    <property type="protein sequence ID" value="WAL61147.1"/>
    <property type="molecule type" value="Genomic_DNA"/>
</dbReference>
<dbReference type="NCBIfam" id="NF005545">
    <property type="entry name" value="PRK07208.1-1"/>
    <property type="match status" value="1"/>
</dbReference>
<feature type="compositionally biased region" description="Basic and acidic residues" evidence="1">
    <location>
        <begin position="476"/>
        <end position="485"/>
    </location>
</feature>
<dbReference type="Proteomes" id="UP001163152">
    <property type="component" value="Chromosome"/>
</dbReference>
<evidence type="ECO:0000313" key="3">
    <source>
        <dbReference type="EMBL" id="WAL61147.1"/>
    </source>
</evidence>
<feature type="region of interest" description="Disordered" evidence="1">
    <location>
        <begin position="476"/>
        <end position="500"/>
    </location>
</feature>
<dbReference type="GO" id="GO:0050660">
    <property type="term" value="F:flavin adenine dinucleotide binding"/>
    <property type="evidence" value="ECO:0007669"/>
    <property type="project" value="TreeGrafter"/>
</dbReference>
<keyword evidence="4" id="KW-1185">Reference proteome</keyword>
<protein>
    <submittedName>
        <fullName evidence="3">NAD(P)/FAD-dependent oxidoreductase</fullName>
    </submittedName>
</protein>
<dbReference type="SUPFAM" id="SSF51971">
    <property type="entry name" value="Nucleotide-binding domain"/>
    <property type="match status" value="1"/>
</dbReference>
<dbReference type="InterPro" id="IPR002937">
    <property type="entry name" value="Amino_oxidase"/>
</dbReference>
<dbReference type="GO" id="GO:0005829">
    <property type="term" value="C:cytosol"/>
    <property type="evidence" value="ECO:0007669"/>
    <property type="project" value="TreeGrafter"/>
</dbReference>
<dbReference type="InterPro" id="IPR036188">
    <property type="entry name" value="FAD/NAD-bd_sf"/>
</dbReference>
<dbReference type="GO" id="GO:0008767">
    <property type="term" value="F:UDP-galactopyranose mutase activity"/>
    <property type="evidence" value="ECO:0007669"/>
    <property type="project" value="TreeGrafter"/>
</dbReference>
<gene>
    <name evidence="3" type="ORF">OXH18_03860</name>
</gene>
<dbReference type="PANTHER" id="PTHR21197">
    <property type="entry name" value="UDP-GALACTOPYRANOSE MUTASE"/>
    <property type="match status" value="1"/>
</dbReference>
<dbReference type="AlphaFoldDB" id="A0A9E8ZDV8"/>
<dbReference type="Pfam" id="PF01593">
    <property type="entry name" value="Amino_oxidase"/>
    <property type="match status" value="1"/>
</dbReference>
<dbReference type="PRINTS" id="PR00419">
    <property type="entry name" value="ADXRDTASE"/>
</dbReference>
<proteinExistence type="predicted"/>
<dbReference type="PANTHER" id="PTHR21197:SF0">
    <property type="entry name" value="UDP-GALACTOPYRANOSE MUTASE"/>
    <property type="match status" value="1"/>
</dbReference>